<sequence length="127" mass="13691">MQGGRAGGSAQGNRRRVMGLGSTNTAYLIGTTGVASPGGVTRWSWGPYRALRGCVNSVGFLPDECLMPYLDLAGFRSATEYTITLQDVALQLRFPIDGNVVMGVSLIFRPAAFYYDLLGCSPNEEKF</sequence>
<organism evidence="1 2">
    <name type="scientific">Gossypium arboreum</name>
    <name type="common">Tree cotton</name>
    <name type="synonym">Gossypium nanking</name>
    <dbReference type="NCBI Taxonomy" id="29729"/>
    <lineage>
        <taxon>Eukaryota</taxon>
        <taxon>Viridiplantae</taxon>
        <taxon>Streptophyta</taxon>
        <taxon>Embryophyta</taxon>
        <taxon>Tracheophyta</taxon>
        <taxon>Spermatophyta</taxon>
        <taxon>Magnoliopsida</taxon>
        <taxon>eudicotyledons</taxon>
        <taxon>Gunneridae</taxon>
        <taxon>Pentapetalae</taxon>
        <taxon>rosids</taxon>
        <taxon>malvids</taxon>
        <taxon>Malvales</taxon>
        <taxon>Malvaceae</taxon>
        <taxon>Malvoideae</taxon>
        <taxon>Gossypium</taxon>
    </lineage>
</organism>
<evidence type="ECO:0000313" key="2">
    <source>
        <dbReference type="Proteomes" id="UP001358586"/>
    </source>
</evidence>
<accession>A0ABR0P1M3</accession>
<protein>
    <submittedName>
        <fullName evidence="1">Uncharacterized protein</fullName>
    </submittedName>
</protein>
<gene>
    <name evidence="1" type="ORF">PVK06_026984</name>
</gene>
<comment type="caution">
    <text evidence="1">The sequence shown here is derived from an EMBL/GenBank/DDBJ whole genome shotgun (WGS) entry which is preliminary data.</text>
</comment>
<name>A0ABR0P1M3_GOSAR</name>
<keyword evidence="2" id="KW-1185">Reference proteome</keyword>
<reference evidence="1 2" key="1">
    <citation type="submission" date="2023-03" db="EMBL/GenBank/DDBJ databases">
        <title>WGS of Gossypium arboreum.</title>
        <authorList>
            <person name="Yu D."/>
        </authorList>
    </citation>
    <scope>NUCLEOTIDE SEQUENCE [LARGE SCALE GENOMIC DNA]</scope>
    <source>
        <tissue evidence="1">Leaf</tissue>
    </source>
</reference>
<evidence type="ECO:0000313" key="1">
    <source>
        <dbReference type="EMBL" id="KAK5811632.1"/>
    </source>
</evidence>
<proteinExistence type="predicted"/>
<dbReference type="EMBL" id="JARKNE010000008">
    <property type="protein sequence ID" value="KAK5811632.1"/>
    <property type="molecule type" value="Genomic_DNA"/>
</dbReference>
<dbReference type="Proteomes" id="UP001358586">
    <property type="component" value="Chromosome 8"/>
</dbReference>